<dbReference type="GO" id="GO:0016740">
    <property type="term" value="F:transferase activity"/>
    <property type="evidence" value="ECO:0007669"/>
    <property type="project" value="UniProtKB-KW"/>
</dbReference>
<dbReference type="Gene3D" id="3.90.550.10">
    <property type="entry name" value="Spore Coat Polysaccharide Biosynthesis Protein SpsA, Chain A"/>
    <property type="match status" value="1"/>
</dbReference>
<evidence type="ECO:0000313" key="2">
    <source>
        <dbReference type="Proteomes" id="UP000509302"/>
    </source>
</evidence>
<protein>
    <submittedName>
        <fullName evidence="1">TIGR04282 family arsenosugar biosynthesis glycosyltransferase</fullName>
    </submittedName>
</protein>
<proteinExistence type="predicted"/>
<sequence>MGILSSQPSKNAQAIINYRNITSKNLLLIFTRNPEQGKCKTRLAATVGDETALDIYKFLLEHTVTITQKLDCAKQVWYSEEIWDNDIWDNTVFDKKLQKGDTLGTRMAHAFQEGFAAGYEKIMIIGSDMFDLSQNDFENAFQQLTENDFVLGAAEDGGYYLLGMKIFKAELFKGKDWGTASVLEATLNDLKNETYHILEERNDVDLYEDIKDVEAFLPFLKHIKNDTKTT</sequence>
<accession>A0A7H9AQS9</accession>
<dbReference type="InterPro" id="IPR018641">
    <property type="entry name" value="Trfase_1_rSAM/seldom-assoc"/>
</dbReference>
<keyword evidence="1" id="KW-0808">Transferase</keyword>
<dbReference type="PANTHER" id="PTHR36529">
    <property type="entry name" value="SLL1095 PROTEIN"/>
    <property type="match status" value="1"/>
</dbReference>
<dbReference type="Proteomes" id="UP000509302">
    <property type="component" value="Chromosome"/>
</dbReference>
<gene>
    <name evidence="1" type="ORF">HYG79_10630</name>
</gene>
<evidence type="ECO:0000313" key="1">
    <source>
        <dbReference type="EMBL" id="QLG45784.1"/>
    </source>
</evidence>
<dbReference type="AlphaFoldDB" id="A0A7H9AQS9"/>
<dbReference type="SUPFAM" id="SSF53448">
    <property type="entry name" value="Nucleotide-diphospho-sugar transferases"/>
    <property type="match status" value="1"/>
</dbReference>
<organism evidence="1 2">
    <name type="scientific">Costertonia aggregata</name>
    <dbReference type="NCBI Taxonomy" id="343403"/>
    <lineage>
        <taxon>Bacteria</taxon>
        <taxon>Pseudomonadati</taxon>
        <taxon>Bacteroidota</taxon>
        <taxon>Flavobacteriia</taxon>
        <taxon>Flavobacteriales</taxon>
        <taxon>Flavobacteriaceae</taxon>
        <taxon>Costertonia</taxon>
    </lineage>
</organism>
<dbReference type="NCBIfam" id="TIGR04282">
    <property type="entry name" value="glyco_like_cofC"/>
    <property type="match status" value="1"/>
</dbReference>
<name>A0A7H9AQS9_9FLAO</name>
<dbReference type="PANTHER" id="PTHR36529:SF1">
    <property type="entry name" value="GLYCOSYLTRANSFERASE"/>
    <property type="match status" value="1"/>
</dbReference>
<dbReference type="EMBL" id="CP058595">
    <property type="protein sequence ID" value="QLG45784.1"/>
    <property type="molecule type" value="Genomic_DNA"/>
</dbReference>
<dbReference type="KEGG" id="cagg:HYG79_10630"/>
<dbReference type="Pfam" id="PF09837">
    <property type="entry name" value="DUF2064"/>
    <property type="match status" value="1"/>
</dbReference>
<keyword evidence="2" id="KW-1185">Reference proteome</keyword>
<dbReference type="RefSeq" id="WP_179242071.1">
    <property type="nucleotide sequence ID" value="NZ_CP058595.1"/>
</dbReference>
<dbReference type="InterPro" id="IPR029044">
    <property type="entry name" value="Nucleotide-diphossugar_trans"/>
</dbReference>
<reference evidence="1 2" key="1">
    <citation type="journal article" date="2006" name="Int. J. Syst. Evol. Microbiol.">
        <title>Costertonia aggregata gen. nov., sp. nov., a mesophilic marine bacterium of the family Flavobacteriaceae, isolated from a mature biofilm.</title>
        <authorList>
            <person name="Kwon K.K."/>
            <person name="Lee Y.K."/>
            <person name="Lee H.K."/>
        </authorList>
    </citation>
    <scope>NUCLEOTIDE SEQUENCE [LARGE SCALE GENOMIC DNA]</scope>
    <source>
        <strain evidence="1 2">KCCM 42265</strain>
    </source>
</reference>